<organism evidence="9 10">
    <name type="scientific">Calidris pygmaea</name>
    <name type="common">Spoon-billed sandpiper</name>
    <dbReference type="NCBI Taxonomy" id="425635"/>
    <lineage>
        <taxon>Eukaryota</taxon>
        <taxon>Metazoa</taxon>
        <taxon>Chordata</taxon>
        <taxon>Craniata</taxon>
        <taxon>Vertebrata</taxon>
        <taxon>Euteleostomi</taxon>
        <taxon>Archelosauria</taxon>
        <taxon>Archosauria</taxon>
        <taxon>Dinosauria</taxon>
        <taxon>Saurischia</taxon>
        <taxon>Theropoda</taxon>
        <taxon>Coelurosauria</taxon>
        <taxon>Aves</taxon>
        <taxon>Neognathae</taxon>
        <taxon>Neoaves</taxon>
        <taxon>Charadriiformes</taxon>
        <taxon>Scolopacidae</taxon>
        <taxon>Calidris</taxon>
    </lineage>
</organism>
<evidence type="ECO:0000259" key="8">
    <source>
        <dbReference type="Pfam" id="PF14680"/>
    </source>
</evidence>
<dbReference type="Proteomes" id="UP000694419">
    <property type="component" value="Unplaced"/>
</dbReference>
<feature type="domain" description="FANCI helical" evidence="7">
    <location>
        <begin position="270"/>
        <end position="356"/>
    </location>
</feature>
<dbReference type="InterPro" id="IPR029315">
    <property type="entry name" value="FANCI_S2"/>
</dbReference>
<feature type="domain" description="FANCI solenoid 1 cap" evidence="2">
    <location>
        <begin position="1"/>
        <end position="53"/>
    </location>
</feature>
<dbReference type="Pfam" id="PF14676">
    <property type="entry name" value="FANCI_S2"/>
    <property type="match status" value="1"/>
</dbReference>
<protein>
    <submittedName>
        <fullName evidence="9">FA complementation group I</fullName>
    </submittedName>
</protein>
<feature type="domain" description="FANCI helical" evidence="8">
    <location>
        <begin position="541"/>
        <end position="776"/>
    </location>
</feature>
<accession>A0A8C3JWV7</accession>
<dbReference type="Pfam" id="PF14674">
    <property type="entry name" value="FANCI_S1-cap"/>
    <property type="match status" value="1"/>
</dbReference>
<feature type="domain" description="FANCI solenoid 4" evidence="6">
    <location>
        <begin position="1031"/>
        <end position="1276"/>
    </location>
</feature>
<reference evidence="9" key="2">
    <citation type="submission" date="2025-09" db="UniProtKB">
        <authorList>
            <consortium name="Ensembl"/>
        </authorList>
    </citation>
    <scope>IDENTIFICATION</scope>
</reference>
<dbReference type="PANTHER" id="PTHR21818:SF0">
    <property type="entry name" value="FANCONI ANEMIA GROUP I PROTEIN"/>
    <property type="match status" value="1"/>
</dbReference>
<feature type="domain" description="FANCI solenoid 1" evidence="3">
    <location>
        <begin position="64"/>
        <end position="265"/>
    </location>
</feature>
<sequence>MAQRILALAAEEGPERLREALQSLGESELGDMVTRQALKGRETAALLRGIFKGSPCSQQSGVLRRLQVYKHCIPLVESGDLHLGKASEIIGLLMLEARQLPGHALAELATLFVDVIKAGSLSNGKSLELFSTVLTALAGSKESLAYGKGELNGEEFKKQLINTLCSSKYVHLCQDIPLSGEELQFVVEKVLRMFSKLDLQEIPPLVYQLLLLSAKGCKKTVLEGIISFFNQLDKRQKEEQKVATMPLDQLRHVEGTVILHIVSVINLDQDLGEELIRHLKTEQQKDPARALCPFSVALLLSVAVKHRLQEQIFDFLKTSITRSCKDLQFLQASKFLQDLFPQQYDVTTVILEVVKNSAFGWDHVTQGLVDLGFSLMESYEPRKPFGGKAADTSYGLSKMPAQQACKLGASILLETFKVHEPIRSDILEQVLNRVLTKAASPVSHFIDLLSNIVVSAPLVLQTSSSKVTETFDNLSFLPIDTVQGLLRAVQPLLKVSMSVRDSLILVLQKAIFSRQLDARKAAVAGFLLLLRNFKVLGSLSSSQCSQAIGATQVQADVHACYNSAANEAFCLEILGSLRRCLSQQADVRLMLYEGFYDVLRRNSQLASSIMETLLSQIKQYYLPQPDLLPPLKLEGCIMAQGDQIFLQEPLAHLLCCIQHCLAWYKSTVHLCQGAEDDDDEEEEEDVGFEQSFEEMLESVTRRMIKSELEDFELDKSADFSLSSGVGVKNNIYAIQVMGICEVLIEYNFNIGNFSKSKFEDVLGLFTCYNKLFEILKEKAGKNKSTLGNKTARSFLSMGFVSTLLTALFRDNAQSHEESLTVLRSSTEFLRYAVSVALQKVQQLEETGQTDGPDGQNPEKMFQNLCKITRVLLWRYTSIPTVVEESGKKKGKSISLLCLEGLLRIFNTVQQLYTARIPQFLQALDITDGDAEETDINVTEKAAFQIRQFQRSLVNQFSSAEDDFNSKETQSLIIVLSTLSKLLDPASQQFLQFLTWTVKICKENALEDISCCKGLLSLLFSLHALYKSPVGLLRELAQDIHACLGDIDQDIEVESRSHFAIVNAKTAAPTVCLLVLGQADKVLEEVDWLIKKLTSLGSDTSEDSSQASNQAQALEKGVILQLGTLLTVYHELVQTALPAGSCVDTLLRSLSKTYAILTSLVKHYIQACRSNSNAIPARLEKLVKLSGSHLTPQCYSFITYVQVSESLSFAEEKKKKKKEDEAAAKVLRETKPIPNLIFAIEQYEKFLIHLSKKSKVNLMQYMKLSTSRDFRINASMLDSALQEHNAEDAENDSTAEQTDENQEPKKKRQRKK</sequence>
<dbReference type="GO" id="GO:0070182">
    <property type="term" value="F:DNA polymerase binding"/>
    <property type="evidence" value="ECO:0007669"/>
    <property type="project" value="TreeGrafter"/>
</dbReference>
<evidence type="ECO:0000256" key="1">
    <source>
        <dbReference type="SAM" id="MobiDB-lite"/>
    </source>
</evidence>
<dbReference type="InterPro" id="IPR029308">
    <property type="entry name" value="FANCI_S1"/>
</dbReference>
<dbReference type="CDD" id="cd11720">
    <property type="entry name" value="FANCI"/>
    <property type="match status" value="1"/>
</dbReference>
<evidence type="ECO:0000259" key="4">
    <source>
        <dbReference type="Pfam" id="PF14676"/>
    </source>
</evidence>
<feature type="region of interest" description="Disordered" evidence="1">
    <location>
        <begin position="1280"/>
        <end position="1311"/>
    </location>
</feature>
<keyword evidence="10" id="KW-1185">Reference proteome</keyword>
<dbReference type="Pfam" id="PF14680">
    <property type="entry name" value="FANCI_HD2"/>
    <property type="match status" value="1"/>
</dbReference>
<dbReference type="InterPro" id="IPR029312">
    <property type="entry name" value="FANCI_HD2"/>
</dbReference>
<feature type="domain" description="FANCI solenoid 3" evidence="5">
    <location>
        <begin position="794"/>
        <end position="1018"/>
    </location>
</feature>
<evidence type="ECO:0000313" key="9">
    <source>
        <dbReference type="Ensembl" id="ENSCPGP00000013927.1"/>
    </source>
</evidence>
<dbReference type="InterPro" id="IPR029305">
    <property type="entry name" value="FANCI_S1-cap"/>
</dbReference>
<evidence type="ECO:0000259" key="7">
    <source>
        <dbReference type="Pfam" id="PF14679"/>
    </source>
</evidence>
<dbReference type="PANTHER" id="PTHR21818">
    <property type="entry name" value="BC025462 PROTEIN"/>
    <property type="match status" value="1"/>
</dbReference>
<dbReference type="InterPro" id="IPR026171">
    <property type="entry name" value="FANCI"/>
</dbReference>
<feature type="compositionally biased region" description="Acidic residues" evidence="1">
    <location>
        <begin position="1287"/>
        <end position="1300"/>
    </location>
</feature>
<feature type="domain" description="FANCI solenoid 2" evidence="4">
    <location>
        <begin position="364"/>
        <end position="527"/>
    </location>
</feature>
<dbReference type="InterPro" id="IPR029310">
    <property type="entry name" value="FANCI_HD1"/>
</dbReference>
<proteinExistence type="predicted"/>
<reference evidence="9" key="1">
    <citation type="submission" date="2025-08" db="UniProtKB">
        <authorList>
            <consortium name="Ensembl"/>
        </authorList>
    </citation>
    <scope>IDENTIFICATION</scope>
</reference>
<dbReference type="Ensembl" id="ENSCPGT00000015270.1">
    <property type="protein sequence ID" value="ENSCPGP00000013927.1"/>
    <property type="gene ID" value="ENSCPGG00000008836.1"/>
</dbReference>
<dbReference type="Pfam" id="PF14679">
    <property type="entry name" value="FANCI_HD1"/>
    <property type="match status" value="1"/>
</dbReference>
<dbReference type="InterPro" id="IPR029314">
    <property type="entry name" value="FANCI_S4"/>
</dbReference>
<dbReference type="GO" id="GO:0006281">
    <property type="term" value="P:DNA repair"/>
    <property type="evidence" value="ECO:0007669"/>
    <property type="project" value="InterPro"/>
</dbReference>
<name>A0A8C3JWV7_9CHAR</name>
<evidence type="ECO:0000259" key="3">
    <source>
        <dbReference type="Pfam" id="PF14675"/>
    </source>
</evidence>
<dbReference type="InterPro" id="IPR029313">
    <property type="entry name" value="FANCI_S3"/>
</dbReference>
<evidence type="ECO:0000313" key="10">
    <source>
        <dbReference type="Proteomes" id="UP000694419"/>
    </source>
</evidence>
<evidence type="ECO:0000259" key="2">
    <source>
        <dbReference type="Pfam" id="PF14674"/>
    </source>
</evidence>
<dbReference type="Pfam" id="PF14678">
    <property type="entry name" value="FANCI_S4"/>
    <property type="match status" value="1"/>
</dbReference>
<dbReference type="Pfam" id="PF14675">
    <property type="entry name" value="FANCI_S1"/>
    <property type="match status" value="1"/>
</dbReference>
<dbReference type="Pfam" id="PF14677">
    <property type="entry name" value="FANCI_S3"/>
    <property type="match status" value="1"/>
</dbReference>
<evidence type="ECO:0000259" key="5">
    <source>
        <dbReference type="Pfam" id="PF14677"/>
    </source>
</evidence>
<evidence type="ECO:0000259" key="6">
    <source>
        <dbReference type="Pfam" id="PF14678"/>
    </source>
</evidence>